<dbReference type="STRING" id="354355.SAMN05660816_06239"/>
<dbReference type="Proteomes" id="UP000192610">
    <property type="component" value="Unassembled WGS sequence"/>
</dbReference>
<evidence type="ECO:0000313" key="3">
    <source>
        <dbReference type="EMBL" id="OQP51796.1"/>
    </source>
</evidence>
<reference evidence="4" key="1">
    <citation type="submission" date="2016-04" db="EMBL/GenBank/DDBJ databases">
        <authorList>
            <person name="Chen L."/>
            <person name="Zhuang W."/>
            <person name="Wang G."/>
        </authorList>
    </citation>
    <scope>NUCLEOTIDE SEQUENCE [LARGE SCALE GENOMIC DNA]</scope>
    <source>
        <strain evidence="4">17621</strain>
    </source>
</reference>
<dbReference type="Pfam" id="PF13583">
    <property type="entry name" value="Reprolysin_4"/>
    <property type="match status" value="1"/>
</dbReference>
<dbReference type="SUPFAM" id="SSF55486">
    <property type="entry name" value="Metalloproteases ('zincins'), catalytic domain"/>
    <property type="match status" value="1"/>
</dbReference>
<protein>
    <recommendedName>
        <fullName evidence="2">Secretion system C-terminal sorting domain-containing protein</fullName>
    </recommendedName>
</protein>
<sequence length="1124" mass="117839">MIRRLLLSLGTCLPILHAMAQDGLWTPVSKTTIQPYINGRSTASPLPANYELVKLNRSQLQQVQQRTPLVKLGERANVAPAGISLPLPVTGQSLASGIIESPVLSSELSNQLPGFKTYELKDPGTNALQGRISITSQGITGLIFTDKGSAYISPVSPEYPDVHMVYYVKDIPVSKPILCGVKDAVARKTGAGSRVASVLASDCNLRNYRLAVAATGEYTAWAGGQTQALTYIGILVNDVTAIYERDAGITFTLVSNNSIIFTDEFSDPYNTSSLDVTTLNDNHSTLTSILGSSNFDLGIVLSNNWDGGLAYTGVVCNNTYKGGGAAGYTYGFGSNPNPGPQGPVFTGTVAHELGHEFSAEHTMASGNFLCAGNTNYLTGYEPGGGSTIMAYAGSCGIPDAYQNNSDLYFHGFSILQIANYSVNFATCRPATPMSNTAPAVSVPAASYTIPVSTPFMLTANGTDVNNPTLYYCWEQLDAPSGPTTGTPVATSPTGPLFRSYPPTTANSRMFPRIADLISGAHPFEVLPGISRSMNFQVMVRDEATGGGCTAQASVTVNTNTAAGPFTVTSQSAATTWTANGSNTATVTWNVAGTTAAPFNCSNVDIILSKDGGVSFSDTLVANTANDGTETFIIPSLPTDAGRVMVKARGNIFFNINSTTIKISSGCTANGSTFTPGAAITGVAGNSALNLSLSPVYGSAVTISGQLAPGDAFTGLSVQSTTNSCIYYVSNLHVYDSYRFTPSITGTYKFASSGSTSPLCIYNLYSGDFNPGTCDNFIASSGHDDGTGTNSTMVGYAINATLTKGMYYTMTVGTFADGAPSLTANYTINVTPPAGGGLVSGTPNPGAGLNYTYVIVDNATGLIKAIDASADLSNATIYPVGTTYTVYGLSYSNAVSQATLDTYAGTTFASFSNLLKYSPSTLCGNVSANNTQVTVTAILSTAQMLPLTATKAGNAVNLKWATASSDKISYFEIWRSADGTNFNQLLGTMPVQNSFGPRIDYGLNDNSPLTGWNYYRVKLIDVDGKATWGNIARINMQQDVAPSILTVYPNPVKSSLLTLKYNATSVETVGVRVLNSKGSLVYQSVFAAQSGPNLHTIPAGALPKGVYMVQLVSNAGSFIARFVKE</sequence>
<feature type="signal peptide" evidence="1">
    <location>
        <begin position="1"/>
        <end position="20"/>
    </location>
</feature>
<dbReference type="InterPro" id="IPR013783">
    <property type="entry name" value="Ig-like_fold"/>
</dbReference>
<keyword evidence="1" id="KW-0732">Signal</keyword>
<dbReference type="Pfam" id="PF18962">
    <property type="entry name" value="Por_Secre_tail"/>
    <property type="match status" value="1"/>
</dbReference>
<gene>
    <name evidence="3" type="ORF">A4H97_26680</name>
</gene>
<comment type="caution">
    <text evidence="3">The sequence shown here is derived from an EMBL/GenBank/DDBJ whole genome shotgun (WGS) entry which is preliminary data.</text>
</comment>
<evidence type="ECO:0000313" key="4">
    <source>
        <dbReference type="Proteomes" id="UP000192610"/>
    </source>
</evidence>
<dbReference type="NCBIfam" id="TIGR04183">
    <property type="entry name" value="Por_Secre_tail"/>
    <property type="match status" value="1"/>
</dbReference>
<accession>A0A1V9F0L4</accession>
<dbReference type="InterPro" id="IPR024079">
    <property type="entry name" value="MetalloPept_cat_dom_sf"/>
</dbReference>
<dbReference type="Gene3D" id="3.40.390.10">
    <property type="entry name" value="Collagenase (Catalytic Domain)"/>
    <property type="match status" value="1"/>
</dbReference>
<dbReference type="InterPro" id="IPR026444">
    <property type="entry name" value="Secre_tail"/>
</dbReference>
<dbReference type="OrthoDB" id="9792152at2"/>
<feature type="domain" description="Secretion system C-terminal sorting" evidence="2">
    <location>
        <begin position="1046"/>
        <end position="1120"/>
    </location>
</feature>
<organism evidence="3 4">
    <name type="scientific">Niastella yeongjuensis</name>
    <dbReference type="NCBI Taxonomy" id="354355"/>
    <lineage>
        <taxon>Bacteria</taxon>
        <taxon>Pseudomonadati</taxon>
        <taxon>Bacteroidota</taxon>
        <taxon>Chitinophagia</taxon>
        <taxon>Chitinophagales</taxon>
        <taxon>Chitinophagaceae</taxon>
        <taxon>Niastella</taxon>
    </lineage>
</organism>
<dbReference type="GO" id="GO:0008237">
    <property type="term" value="F:metallopeptidase activity"/>
    <property type="evidence" value="ECO:0007669"/>
    <property type="project" value="InterPro"/>
</dbReference>
<evidence type="ECO:0000259" key="2">
    <source>
        <dbReference type="Pfam" id="PF18962"/>
    </source>
</evidence>
<proteinExistence type="predicted"/>
<evidence type="ECO:0000256" key="1">
    <source>
        <dbReference type="SAM" id="SignalP"/>
    </source>
</evidence>
<dbReference type="AlphaFoldDB" id="A0A1V9F0L4"/>
<feature type="chain" id="PRO_5010723415" description="Secretion system C-terminal sorting domain-containing protein" evidence="1">
    <location>
        <begin position="21"/>
        <end position="1124"/>
    </location>
</feature>
<name>A0A1V9F0L4_9BACT</name>
<dbReference type="EMBL" id="LVXG01000010">
    <property type="protein sequence ID" value="OQP51796.1"/>
    <property type="molecule type" value="Genomic_DNA"/>
</dbReference>
<dbReference type="Gene3D" id="2.60.40.10">
    <property type="entry name" value="Immunoglobulins"/>
    <property type="match status" value="1"/>
</dbReference>
<keyword evidence="4" id="KW-1185">Reference proteome</keyword>